<reference evidence="1" key="1">
    <citation type="submission" date="2021-08" db="EMBL/GenBank/DDBJ databases">
        <title>The first chromosome-level gecko genome reveals the dynamic sex chromosomes of Neotropical dwarf geckos (Sphaerodactylidae: Sphaerodactylus).</title>
        <authorList>
            <person name="Pinto B.J."/>
            <person name="Keating S.E."/>
            <person name="Gamble T."/>
        </authorList>
    </citation>
    <scope>NUCLEOTIDE SEQUENCE</scope>
    <source>
        <strain evidence="1">TG3544</strain>
    </source>
</reference>
<evidence type="ECO:0000313" key="2">
    <source>
        <dbReference type="Proteomes" id="UP000827872"/>
    </source>
</evidence>
<proteinExistence type="predicted"/>
<protein>
    <submittedName>
        <fullName evidence="1">Uncharacterized protein</fullName>
    </submittedName>
</protein>
<sequence length="478" mass="54319">MAAWIWVLSILSYSCFTCALRHKTSDSFTSKTELSHLAVNHETGTVYLGAMNFLYQLTKDLKPYPSIGDVTTGPHNDNKMCTPPIDESQCTEAKLTDNYNKILLLDTLEKKIVICGSLFKGICSIRELENISNRTYYENGSGEKSFVASNDENVATVGLITSLEKGRMMFVGKGNGVSDNGIIISTRQLFNKEGREIFELYADPAVIKSAYPSSSTQEFLYIFEDNRYVYFIFNEHLKQPLKNRTIIARLCKEDEHYHSYFEMDLECKDKSGPYNQCNAVYAAAPGQILLDSITLSRQDDIAPSEKILIALFQRINKDKNSLESALCMFSLRQINQKMEEKREKCYKRSGLGVFYKPFVADSVLCNSKTHQVFLANPAKEYGGGVFEKNQAIKKDLVLDALQEHLYLMTANKVFRLPVQECDIYYTCDQCINAQDPYCGWCVTEGKSIVQDPFDKLYRLFSLADQSNSQIPEVDISWK</sequence>
<gene>
    <name evidence="1" type="ORF">K3G42_022610</name>
</gene>
<comment type="caution">
    <text evidence="1">The sequence shown here is derived from an EMBL/GenBank/DDBJ whole genome shotgun (WGS) entry which is preliminary data.</text>
</comment>
<keyword evidence="2" id="KW-1185">Reference proteome</keyword>
<dbReference type="EMBL" id="CM037619">
    <property type="protein sequence ID" value="KAH8007457.1"/>
    <property type="molecule type" value="Genomic_DNA"/>
</dbReference>
<organism evidence="1 2">
    <name type="scientific">Sphaerodactylus townsendi</name>
    <dbReference type="NCBI Taxonomy" id="933632"/>
    <lineage>
        <taxon>Eukaryota</taxon>
        <taxon>Metazoa</taxon>
        <taxon>Chordata</taxon>
        <taxon>Craniata</taxon>
        <taxon>Vertebrata</taxon>
        <taxon>Euteleostomi</taxon>
        <taxon>Lepidosauria</taxon>
        <taxon>Squamata</taxon>
        <taxon>Bifurcata</taxon>
        <taxon>Gekkota</taxon>
        <taxon>Sphaerodactylidae</taxon>
        <taxon>Sphaerodactylus</taxon>
    </lineage>
</organism>
<name>A0ACB8FQA9_9SAUR</name>
<accession>A0ACB8FQA9</accession>
<evidence type="ECO:0000313" key="1">
    <source>
        <dbReference type="EMBL" id="KAH8007457.1"/>
    </source>
</evidence>
<dbReference type="Proteomes" id="UP000827872">
    <property type="component" value="Linkage Group LG06"/>
</dbReference>